<evidence type="ECO:0000256" key="4">
    <source>
        <dbReference type="SAM" id="Phobius"/>
    </source>
</evidence>
<dbReference type="CDD" id="cd11060">
    <property type="entry name" value="CYP57A1-like"/>
    <property type="match status" value="1"/>
</dbReference>
<evidence type="ECO:0000256" key="3">
    <source>
        <dbReference type="ARBA" id="ARBA00023004"/>
    </source>
</evidence>
<keyword evidence="4" id="KW-1133">Transmembrane helix</keyword>
<evidence type="ECO:0000313" key="6">
    <source>
        <dbReference type="Proteomes" id="UP001628179"/>
    </source>
</evidence>
<dbReference type="GeneID" id="98179256"/>
<keyword evidence="2" id="KW-0479">Metal-binding</keyword>
<dbReference type="InterPro" id="IPR001128">
    <property type="entry name" value="Cyt_P450"/>
</dbReference>
<protein>
    <submittedName>
        <fullName evidence="5">Pisatin demethylase</fullName>
    </submittedName>
</protein>
<organism evidence="5 6">
    <name type="scientific">Madurella fahalii</name>
    <dbReference type="NCBI Taxonomy" id="1157608"/>
    <lineage>
        <taxon>Eukaryota</taxon>
        <taxon>Fungi</taxon>
        <taxon>Dikarya</taxon>
        <taxon>Ascomycota</taxon>
        <taxon>Pezizomycotina</taxon>
        <taxon>Sordariomycetes</taxon>
        <taxon>Sordariomycetidae</taxon>
        <taxon>Sordariales</taxon>
        <taxon>Sordariales incertae sedis</taxon>
        <taxon>Madurella</taxon>
    </lineage>
</organism>
<evidence type="ECO:0000256" key="1">
    <source>
        <dbReference type="ARBA" id="ARBA00022617"/>
    </source>
</evidence>
<accession>A0ABQ0GKL8</accession>
<dbReference type="PRINTS" id="PR00385">
    <property type="entry name" value="P450"/>
</dbReference>
<dbReference type="Proteomes" id="UP001628179">
    <property type="component" value="Unassembled WGS sequence"/>
</dbReference>
<dbReference type="PANTHER" id="PTHR24305:SF168">
    <property type="entry name" value="P450, PUTATIVE (EUROFUNG)-RELATED"/>
    <property type="match status" value="1"/>
</dbReference>
<dbReference type="InterPro" id="IPR002401">
    <property type="entry name" value="Cyt_P450_E_grp-I"/>
</dbReference>
<keyword evidence="6" id="KW-1185">Reference proteome</keyword>
<keyword evidence="4" id="KW-0812">Transmembrane</keyword>
<dbReference type="RefSeq" id="XP_070920034.1">
    <property type="nucleotide sequence ID" value="XM_071063933.1"/>
</dbReference>
<sequence>METFADPKTVLIAIGTALVAALVLHIIVQWHRLSHVPGPFWAAFSKYWLIRTALKGQQPAAIKELNDKYGSLVRIGPNELATDDPDVLRRIMAVRSAYTRGPWYDAWRLDPTRDNLFSMRDDAAHTRLRNKMVAGYSGKENLSMETTIETQIAKFIELIETKYLSTSRQYRPMDFAQKTQYFTLDVISDLAFGQPFGYLEQDSDVYDYMKITGASIPAMMVLGNVPALANLMQSPLLRWILPKETDKLGFGAFIGITKKVVAARFAPDAPSQPDMLGSFIRHGLDQEEASGEALLQVVAGNDTSASTIRIVMLHLLANPPAYKRLQSEIDGAIASGKISSPIKDSEARQLPYLQAVIKEGLRILPPAAGTFYKEVPADGDVIDGKFIPGGTQIGSSPLAMHQSKKTFGGDAEVYRPERWLEVDEEQLAKMKSTVDIVFHHGKWQCPGKTVALMEFNKIFVELLRRFDFSIVHPIKPVNISNAGVWMIDNFWVRIIRRQGQGGEEIRDVAY</sequence>
<gene>
    <name evidence="5" type="ORF">MFIFM68171_08513</name>
</gene>
<feature type="transmembrane region" description="Helical" evidence="4">
    <location>
        <begin position="9"/>
        <end position="30"/>
    </location>
</feature>
<keyword evidence="3" id="KW-0408">Iron</keyword>
<name>A0ABQ0GKL8_9PEZI</name>
<dbReference type="InterPro" id="IPR036396">
    <property type="entry name" value="Cyt_P450_sf"/>
</dbReference>
<dbReference type="Pfam" id="PF00067">
    <property type="entry name" value="p450"/>
    <property type="match status" value="1"/>
</dbReference>
<evidence type="ECO:0000256" key="2">
    <source>
        <dbReference type="ARBA" id="ARBA00022723"/>
    </source>
</evidence>
<evidence type="ECO:0000313" key="5">
    <source>
        <dbReference type="EMBL" id="GAB1318303.1"/>
    </source>
</evidence>
<dbReference type="EMBL" id="BAAFSV010000004">
    <property type="protein sequence ID" value="GAB1318303.1"/>
    <property type="molecule type" value="Genomic_DNA"/>
</dbReference>
<dbReference type="SUPFAM" id="SSF48264">
    <property type="entry name" value="Cytochrome P450"/>
    <property type="match status" value="1"/>
</dbReference>
<keyword evidence="4" id="KW-0472">Membrane</keyword>
<keyword evidence="1" id="KW-0349">Heme</keyword>
<reference evidence="5 6" key="1">
    <citation type="submission" date="2024-09" db="EMBL/GenBank/DDBJ databases">
        <title>Itraconazole resistance in Madurella fahalii resulting from another homologue of gene encoding cytochrome P450 14-alpha sterol demethylase (CYP51).</title>
        <authorList>
            <person name="Yoshioka I."/>
            <person name="Fahal A.H."/>
            <person name="Kaneko S."/>
            <person name="Yaguchi T."/>
        </authorList>
    </citation>
    <scope>NUCLEOTIDE SEQUENCE [LARGE SCALE GENOMIC DNA]</scope>
    <source>
        <strain evidence="5 6">IFM 68171</strain>
    </source>
</reference>
<dbReference type="PANTHER" id="PTHR24305">
    <property type="entry name" value="CYTOCHROME P450"/>
    <property type="match status" value="1"/>
</dbReference>
<dbReference type="Gene3D" id="1.10.630.10">
    <property type="entry name" value="Cytochrome P450"/>
    <property type="match status" value="1"/>
</dbReference>
<dbReference type="InterPro" id="IPR050121">
    <property type="entry name" value="Cytochrome_P450_monoxygenase"/>
</dbReference>
<dbReference type="PRINTS" id="PR00463">
    <property type="entry name" value="EP450I"/>
</dbReference>
<proteinExistence type="predicted"/>
<comment type="caution">
    <text evidence="5">The sequence shown here is derived from an EMBL/GenBank/DDBJ whole genome shotgun (WGS) entry which is preliminary data.</text>
</comment>